<accession>A0A0E1NT06</accession>
<dbReference type="RefSeq" id="WP_002208540.1">
    <property type="nucleotide sequence ID" value="NC_008150.1"/>
</dbReference>
<reference evidence="1 2" key="1">
    <citation type="journal article" date="2006" name="J. Bacteriol.">
        <title>Complete genome sequence of Yersinia pestis strains Antiqua and Nepal516: evidence of gene reduction in an emerging pathogen.</title>
        <authorList>
            <person name="Chain P.S."/>
            <person name="Hu P."/>
            <person name="Malfatti S.A."/>
            <person name="Radnedge L."/>
            <person name="Larimer F."/>
            <person name="Vergez L.M."/>
            <person name="Worsham P."/>
            <person name="Chu M.C."/>
            <person name="Andersen G.L."/>
        </authorList>
    </citation>
    <scope>NUCLEOTIDE SEQUENCE [LARGE SCALE GENOMIC DNA]</scope>
    <source>
        <strain evidence="1 2">Antiqua</strain>
    </source>
</reference>
<organism evidence="1 2">
    <name type="scientific">Yersinia pestis bv. Antiqua (strain Antiqua)</name>
    <dbReference type="NCBI Taxonomy" id="360102"/>
    <lineage>
        <taxon>Bacteria</taxon>
        <taxon>Pseudomonadati</taxon>
        <taxon>Pseudomonadota</taxon>
        <taxon>Gammaproteobacteria</taxon>
        <taxon>Enterobacterales</taxon>
        <taxon>Yersiniaceae</taxon>
        <taxon>Yersinia</taxon>
    </lineage>
</organism>
<evidence type="ECO:0000313" key="1">
    <source>
        <dbReference type="EMBL" id="ABG14200.1"/>
    </source>
</evidence>
<dbReference type="GeneID" id="57975658"/>
<dbReference type="PATRIC" id="fig|360102.15.peg.877"/>
<evidence type="ECO:0008006" key="3">
    <source>
        <dbReference type="Google" id="ProtNLM"/>
    </source>
</evidence>
<dbReference type="HOGENOM" id="CLU_1401968_0_0_6"/>
<sequence length="194" mass="21916">MANIYERNIPERIATFIQFAEKNPDFSTIFIVTSSDDEGLTYWIDSYDENGADHHIAKRDLIQFCEADMGGSHFCFWDDGQGKSLDEMPVVVAGNEGDFPIVARNFDELLSLMSLGEELYLHGDEASCCNFDGSTQEPEFFEFLTFLEKTLNITPLKTADEGNAIITQARLAFLDEFNLWVNKALKGVDSENQK</sequence>
<dbReference type="EMBL" id="CP000308">
    <property type="protein sequence ID" value="ABG14200.1"/>
    <property type="molecule type" value="Genomic_DNA"/>
</dbReference>
<protein>
    <recommendedName>
        <fullName evidence="3">SMI1/KNR4 family protein</fullName>
    </recommendedName>
</protein>
<dbReference type="Proteomes" id="UP000001971">
    <property type="component" value="Chromosome"/>
</dbReference>
<name>A0A0E1NT06_YERPA</name>
<evidence type="ECO:0000313" key="2">
    <source>
        <dbReference type="Proteomes" id="UP000001971"/>
    </source>
</evidence>
<proteinExistence type="predicted"/>
<dbReference type="AlphaFoldDB" id="A0A0E1NT06"/>
<gene>
    <name evidence="1" type="ordered locus">YPA_2235</name>
</gene>
<dbReference type="KEGG" id="ypa:YPA_2235"/>